<evidence type="ECO:0000313" key="10">
    <source>
        <dbReference type="EMBL" id="CAI0409371.1"/>
    </source>
</evidence>
<feature type="transmembrane region" description="Helical" evidence="8">
    <location>
        <begin position="118"/>
        <end position="137"/>
    </location>
</feature>
<keyword evidence="7 8" id="KW-0472">Membrane</keyword>
<evidence type="ECO:0000256" key="1">
    <source>
        <dbReference type="ARBA" id="ARBA00004651"/>
    </source>
</evidence>
<organism evidence="10 11">
    <name type="scientific">Linum tenue</name>
    <dbReference type="NCBI Taxonomy" id="586396"/>
    <lineage>
        <taxon>Eukaryota</taxon>
        <taxon>Viridiplantae</taxon>
        <taxon>Streptophyta</taxon>
        <taxon>Embryophyta</taxon>
        <taxon>Tracheophyta</taxon>
        <taxon>Spermatophyta</taxon>
        <taxon>Magnoliopsida</taxon>
        <taxon>eudicotyledons</taxon>
        <taxon>Gunneridae</taxon>
        <taxon>Pentapetalae</taxon>
        <taxon>rosids</taxon>
        <taxon>fabids</taxon>
        <taxon>Malpighiales</taxon>
        <taxon>Linaceae</taxon>
        <taxon>Linum</taxon>
    </lineage>
</organism>
<keyword evidence="6 8" id="KW-1133">Transmembrane helix</keyword>
<dbReference type="AlphaFoldDB" id="A0AAV0JHJ3"/>
<gene>
    <name evidence="10" type="ORF">LITE_LOCUS14367</name>
</gene>
<evidence type="ECO:0000256" key="5">
    <source>
        <dbReference type="ARBA" id="ARBA00022692"/>
    </source>
</evidence>
<name>A0AAV0JHJ3_9ROSI</name>
<dbReference type="PANTHER" id="PTHR33573:SF46">
    <property type="entry name" value="CASP-LIKE PROTEIN 2A1"/>
    <property type="match status" value="1"/>
</dbReference>
<feature type="transmembrane region" description="Helical" evidence="8">
    <location>
        <begin position="161"/>
        <end position="180"/>
    </location>
</feature>
<evidence type="ECO:0000256" key="6">
    <source>
        <dbReference type="ARBA" id="ARBA00022989"/>
    </source>
</evidence>
<evidence type="ECO:0000256" key="7">
    <source>
        <dbReference type="ARBA" id="ARBA00023136"/>
    </source>
</evidence>
<dbReference type="InterPro" id="IPR006459">
    <property type="entry name" value="CASP/CASPL"/>
</dbReference>
<evidence type="ECO:0000256" key="3">
    <source>
        <dbReference type="ARBA" id="ARBA00011489"/>
    </source>
</evidence>
<dbReference type="InterPro" id="IPR006702">
    <property type="entry name" value="CASP_dom"/>
</dbReference>
<accession>A0AAV0JHJ3</accession>
<dbReference type="EMBL" id="CAMGYJ010000005">
    <property type="protein sequence ID" value="CAI0409371.1"/>
    <property type="molecule type" value="Genomic_DNA"/>
</dbReference>
<reference evidence="10" key="1">
    <citation type="submission" date="2022-08" db="EMBL/GenBank/DDBJ databases">
        <authorList>
            <person name="Gutierrez-Valencia J."/>
        </authorList>
    </citation>
    <scope>NUCLEOTIDE SEQUENCE</scope>
</reference>
<evidence type="ECO:0000256" key="2">
    <source>
        <dbReference type="ARBA" id="ARBA00007651"/>
    </source>
</evidence>
<comment type="similarity">
    <text evidence="2 8">Belongs to the Casparian strip membrane proteins (CASP) family.</text>
</comment>
<keyword evidence="11" id="KW-1185">Reference proteome</keyword>
<dbReference type="NCBIfam" id="TIGR01569">
    <property type="entry name" value="A_tha_TIGR01569"/>
    <property type="match status" value="1"/>
</dbReference>
<evidence type="ECO:0000256" key="4">
    <source>
        <dbReference type="ARBA" id="ARBA00022475"/>
    </source>
</evidence>
<keyword evidence="5 8" id="KW-0812">Transmembrane</keyword>
<feature type="transmembrane region" description="Helical" evidence="8">
    <location>
        <begin position="39"/>
        <end position="57"/>
    </location>
</feature>
<keyword evidence="4 8" id="KW-1003">Cell membrane</keyword>
<sequence>MEKSKVSGTMMGMNSSSAAANREELQDQAAGIMRTAESILRLVPVGLCVSALVVMLKNSQTNDFGSLSYSDLAAFRYLVHANGICAGYALLSAVVVAMPRRPATTAGSAWTFFFLDQVFTYLILAAASVSAEVLYLADKGDLDITWSAACGSFGGFCHKAMASLVLTFIVVLFFIGISLVSSYKLFSRFDAPVLSCSAAAAKGGPEIAAF</sequence>
<comment type="caution">
    <text evidence="10">The sequence shown here is derived from an EMBL/GenBank/DDBJ whole genome shotgun (WGS) entry which is preliminary data.</text>
</comment>
<dbReference type="Pfam" id="PF04535">
    <property type="entry name" value="CASP_dom"/>
    <property type="match status" value="1"/>
</dbReference>
<feature type="domain" description="Casparian strip membrane protein" evidence="9">
    <location>
        <begin position="33"/>
        <end position="173"/>
    </location>
</feature>
<evidence type="ECO:0000256" key="8">
    <source>
        <dbReference type="RuleBase" id="RU361233"/>
    </source>
</evidence>
<protein>
    <recommendedName>
        <fullName evidence="8">CASP-like protein</fullName>
    </recommendedName>
</protein>
<comment type="subcellular location">
    <subcellularLocation>
        <location evidence="1 8">Cell membrane</location>
        <topology evidence="1 8">Multi-pass membrane protein</topology>
    </subcellularLocation>
</comment>
<dbReference type="GO" id="GO:0005886">
    <property type="term" value="C:plasma membrane"/>
    <property type="evidence" value="ECO:0007669"/>
    <property type="project" value="UniProtKB-SubCell"/>
</dbReference>
<dbReference type="PANTHER" id="PTHR33573">
    <property type="entry name" value="CASP-LIKE PROTEIN 4A4"/>
    <property type="match status" value="1"/>
</dbReference>
<evidence type="ECO:0000313" key="11">
    <source>
        <dbReference type="Proteomes" id="UP001154282"/>
    </source>
</evidence>
<comment type="subunit">
    <text evidence="3 8">Homodimer and heterodimers.</text>
</comment>
<feature type="transmembrane region" description="Helical" evidence="8">
    <location>
        <begin position="77"/>
        <end position="97"/>
    </location>
</feature>
<proteinExistence type="inferred from homology"/>
<evidence type="ECO:0000259" key="9">
    <source>
        <dbReference type="Pfam" id="PF04535"/>
    </source>
</evidence>
<dbReference type="Proteomes" id="UP001154282">
    <property type="component" value="Unassembled WGS sequence"/>
</dbReference>